<proteinExistence type="predicted"/>
<evidence type="ECO:0000313" key="3">
    <source>
        <dbReference type="EMBL" id="UOB17002.1"/>
    </source>
</evidence>
<dbReference type="CDD" id="cd16442">
    <property type="entry name" value="BPL"/>
    <property type="match status" value="1"/>
</dbReference>
<reference evidence="3" key="1">
    <citation type="submission" date="2022-03" db="EMBL/GenBank/DDBJ databases">
        <title>Description of Abyssus ytuae gen. nov., sp. nov., a novel member of the family Flavobacteriaceae isolated from the sediment of Mariana Trench.</title>
        <authorList>
            <person name="Zhang J."/>
            <person name="Xu X."/>
        </authorList>
    </citation>
    <scope>NUCLEOTIDE SEQUENCE</scope>
    <source>
        <strain evidence="3">MT3330</strain>
    </source>
</reference>
<name>A0A9E6ZXJ7_9FLAO</name>
<dbReference type="InterPro" id="IPR004408">
    <property type="entry name" value="Biotin_CoA_COase_ligase"/>
</dbReference>
<dbReference type="PANTHER" id="PTHR12835:SF5">
    <property type="entry name" value="BIOTIN--PROTEIN LIGASE"/>
    <property type="match status" value="1"/>
</dbReference>
<accession>A0A9E6ZXJ7</accession>
<dbReference type="SUPFAM" id="SSF55681">
    <property type="entry name" value="Class II aaRS and biotin synthetases"/>
    <property type="match status" value="1"/>
</dbReference>
<dbReference type="InterPro" id="IPR004143">
    <property type="entry name" value="BPL_LPL_catalytic"/>
</dbReference>
<feature type="domain" description="BPL/LPL catalytic" evidence="2">
    <location>
        <begin position="1"/>
        <end position="177"/>
    </location>
</feature>
<dbReference type="GO" id="GO:0004077">
    <property type="term" value="F:biotin--[biotin carboxyl-carrier protein] ligase activity"/>
    <property type="evidence" value="ECO:0007669"/>
    <property type="project" value="UniProtKB-EC"/>
</dbReference>
<dbReference type="EC" id="6.3.4.15" evidence="3"/>
<dbReference type="NCBIfam" id="TIGR00121">
    <property type="entry name" value="birA_ligase"/>
    <property type="match status" value="1"/>
</dbReference>
<protein>
    <submittedName>
        <fullName evidence="3">Biotin--[acetyl-CoA-carboxylase] ligase</fullName>
        <ecNumber evidence="3">6.3.4.15</ecNumber>
    </submittedName>
</protein>
<keyword evidence="1 3" id="KW-0436">Ligase</keyword>
<dbReference type="PROSITE" id="PS51733">
    <property type="entry name" value="BPL_LPL_CATALYTIC"/>
    <property type="match status" value="1"/>
</dbReference>
<evidence type="ECO:0000313" key="4">
    <source>
        <dbReference type="Proteomes" id="UP000831290"/>
    </source>
</evidence>
<dbReference type="KEGG" id="fbm:MQE35_14840"/>
<dbReference type="EMBL" id="CP094358">
    <property type="protein sequence ID" value="UOB17002.1"/>
    <property type="molecule type" value="Genomic_DNA"/>
</dbReference>
<keyword evidence="4" id="KW-1185">Reference proteome</keyword>
<evidence type="ECO:0000256" key="1">
    <source>
        <dbReference type="ARBA" id="ARBA00022598"/>
    </source>
</evidence>
<dbReference type="InterPro" id="IPR045864">
    <property type="entry name" value="aa-tRNA-synth_II/BPL/LPL"/>
</dbReference>
<dbReference type="Proteomes" id="UP000831290">
    <property type="component" value="Chromosome"/>
</dbReference>
<evidence type="ECO:0000259" key="2">
    <source>
        <dbReference type="PROSITE" id="PS51733"/>
    </source>
</evidence>
<dbReference type="Gene3D" id="3.30.930.10">
    <property type="entry name" value="Bira Bifunctional Protein, Domain 2"/>
    <property type="match status" value="1"/>
</dbReference>
<dbReference type="Pfam" id="PF03099">
    <property type="entry name" value="BPL_LplA_LipB"/>
    <property type="match status" value="1"/>
</dbReference>
<dbReference type="RefSeq" id="WP_255842263.1">
    <property type="nucleotide sequence ID" value="NZ_CP094358.1"/>
</dbReference>
<gene>
    <name evidence="3" type="ORF">MQE35_14840</name>
</gene>
<dbReference type="PANTHER" id="PTHR12835">
    <property type="entry name" value="BIOTIN PROTEIN LIGASE"/>
    <property type="match status" value="1"/>
</dbReference>
<dbReference type="GO" id="GO:0005737">
    <property type="term" value="C:cytoplasm"/>
    <property type="evidence" value="ECO:0007669"/>
    <property type="project" value="TreeGrafter"/>
</dbReference>
<dbReference type="AlphaFoldDB" id="A0A9E6ZXJ7"/>
<organism evidence="3 4">
    <name type="scientific">Abyssalbus ytuae</name>
    <dbReference type="NCBI Taxonomy" id="2926907"/>
    <lineage>
        <taxon>Bacteria</taxon>
        <taxon>Pseudomonadati</taxon>
        <taxon>Bacteroidota</taxon>
        <taxon>Flavobacteriia</taxon>
        <taxon>Flavobacteriales</taxon>
        <taxon>Flavobacteriaceae</taxon>
        <taxon>Abyssalbus</taxon>
    </lineage>
</organism>
<sequence length="243" mass="27827">MNLIKLDAIDSTNRYLKELSSEKDMEDYTIVVADFQTDGRGQMGANWVSESGKNLMFSLFKQIGFLNNEENFYVSIIASLAVFKALQQMNIPDLKIKWPNDILSGNCKICGILVETIIKKNKIKAVIIGIGLNVSQTDFENVPNASSLLNITGTVYDKEEILFKISEYFRSYESMLLNKKFNRLKEEYEQHLFRKDKPSTFKDKSEGLFMGFIKGISGQGLLQVLLEDNILQEFDLKEIKLLY</sequence>